<protein>
    <submittedName>
        <fullName evidence="1">Uncharacterized protein</fullName>
    </submittedName>
</protein>
<evidence type="ECO:0000313" key="1">
    <source>
        <dbReference type="EMBL" id="PCD78167.1"/>
    </source>
</evidence>
<name>A0A2A4CUJ5_9RHOB</name>
<dbReference type="OrthoDB" id="6140227at2"/>
<reference evidence="1 2" key="1">
    <citation type="submission" date="2017-09" db="EMBL/GenBank/DDBJ databases">
        <title>A multilocus sequence analysis scheme for characterization of bacteria in the genus Thioclava.</title>
        <authorList>
            <person name="Liu Y."/>
            <person name="Shao Z."/>
        </authorList>
    </citation>
    <scope>NUCLEOTIDE SEQUENCE [LARGE SCALE GENOMIC DNA]</scope>
    <source>
        <strain evidence="1 2">CAU 1312</strain>
    </source>
</reference>
<dbReference type="Proteomes" id="UP000243507">
    <property type="component" value="Unassembled WGS sequence"/>
</dbReference>
<accession>A0A2A4CUJ5</accession>
<keyword evidence="2" id="KW-1185">Reference proteome</keyword>
<proteinExistence type="predicted"/>
<comment type="caution">
    <text evidence="1">The sequence shown here is derived from an EMBL/GenBank/DDBJ whole genome shotgun (WGS) entry which is preliminary data.</text>
</comment>
<evidence type="ECO:0000313" key="2">
    <source>
        <dbReference type="Proteomes" id="UP000243507"/>
    </source>
</evidence>
<sequence length="370" mass="41611">MTNDHRALDDEFAARRYFAKFERITRILARLAESPEIDGVLGEAEAGILGGYIQGVAASFKALSMKYLVSGRISGPARKHLTIDLHESGFPIYQELVAMANDAAQAAQHLRGMASAEDLRDRMLRRILGEREVPTDLQYAMSQRLYFEALGAGQGSLFWAQMHPTIEPLGEIGGERRRYLLHWAVYDSQLNVPVIYLLDLEDSGRRALPRDEGRWEQAKAHLMAQSVAGLKLITIAKGFDTDFDDLHPKRLRRLFLGPMYSNAFTLQSGPIREVLDEARAPAGEDWALAWTLEELESARVEVEKGWFSATEREVFDLDPLAAQNSGASRVSRALILPQRPFQVLAEKDPRGFRDVRKFVVGQDDRVLVYG</sequence>
<organism evidence="1 2">
    <name type="scientific">Pseudothioclava arenosa</name>
    <dbReference type="NCBI Taxonomy" id="1795308"/>
    <lineage>
        <taxon>Bacteria</taxon>
        <taxon>Pseudomonadati</taxon>
        <taxon>Pseudomonadota</taxon>
        <taxon>Alphaproteobacteria</taxon>
        <taxon>Rhodobacterales</taxon>
        <taxon>Paracoccaceae</taxon>
        <taxon>Pseudothioclava</taxon>
    </lineage>
</organism>
<dbReference type="AlphaFoldDB" id="A0A2A4CUJ5"/>
<gene>
    <name evidence="1" type="ORF">CLN94_00915</name>
</gene>
<dbReference type="EMBL" id="NTJD01000001">
    <property type="protein sequence ID" value="PCD78167.1"/>
    <property type="molecule type" value="Genomic_DNA"/>
</dbReference>